<dbReference type="eggNOG" id="COG2041">
    <property type="taxonomic scope" value="Bacteria"/>
</dbReference>
<dbReference type="RefSeq" id="WP_051781018.1">
    <property type="nucleotide sequence ID" value="NZ_BCTH01000089.1"/>
</dbReference>
<evidence type="ECO:0000259" key="1">
    <source>
        <dbReference type="Pfam" id="PF00174"/>
    </source>
</evidence>
<dbReference type="PANTHER" id="PTHR43032">
    <property type="entry name" value="PROTEIN-METHIONINE-SULFOXIDE REDUCTASE"/>
    <property type="match status" value="1"/>
</dbReference>
<name>W0V9K0_9BURK</name>
<dbReference type="Pfam" id="PF00174">
    <property type="entry name" value="Oxidored_molyb"/>
    <property type="match status" value="1"/>
</dbReference>
<keyword evidence="3" id="KW-1185">Reference proteome</keyword>
<protein>
    <submittedName>
        <fullName evidence="2">Oxidoreductase molybdopterin binding domain protein</fullName>
    </submittedName>
</protein>
<dbReference type="Gene3D" id="3.90.420.10">
    <property type="entry name" value="Oxidoreductase, molybdopterin-binding domain"/>
    <property type="match status" value="1"/>
</dbReference>
<proteinExistence type="predicted"/>
<feature type="domain" description="Oxidoreductase molybdopterin-binding" evidence="1">
    <location>
        <begin position="108"/>
        <end position="252"/>
    </location>
</feature>
<dbReference type="KEGG" id="jag:GJA_3680"/>
<reference evidence="2 3" key="1">
    <citation type="journal article" date="2015" name="Genome Announc.">
        <title>Genome Sequence of Mushroom Soft-Rot Pathogen Janthinobacterium agaricidamnosum.</title>
        <authorList>
            <person name="Graupner K."/>
            <person name="Lackner G."/>
            <person name="Hertweck C."/>
        </authorList>
    </citation>
    <scope>NUCLEOTIDE SEQUENCE [LARGE SCALE GENOMIC DNA]</scope>
    <source>
        <strain evidence="3">NBRC 102515 / DSM 9628</strain>
    </source>
</reference>
<dbReference type="Proteomes" id="UP000027604">
    <property type="component" value="Chromosome I"/>
</dbReference>
<dbReference type="HOGENOM" id="CLU_045520_2_0_4"/>
<dbReference type="PANTHER" id="PTHR43032:SF2">
    <property type="entry name" value="BLL0505 PROTEIN"/>
    <property type="match status" value="1"/>
</dbReference>
<dbReference type="SUPFAM" id="SSF56524">
    <property type="entry name" value="Oxidoreductase molybdopterin-binding domain"/>
    <property type="match status" value="1"/>
</dbReference>
<dbReference type="STRING" id="1349767.GJA_3680"/>
<dbReference type="InterPro" id="IPR000572">
    <property type="entry name" value="OxRdtase_Mopterin-bd_dom"/>
</dbReference>
<dbReference type="EMBL" id="HG322949">
    <property type="protein sequence ID" value="CDG84295.1"/>
    <property type="molecule type" value="Genomic_DNA"/>
</dbReference>
<evidence type="ECO:0000313" key="3">
    <source>
        <dbReference type="Proteomes" id="UP000027604"/>
    </source>
</evidence>
<dbReference type="OrthoDB" id="9795587at2"/>
<organism evidence="2 3">
    <name type="scientific">Janthinobacterium agaricidamnosum NBRC 102515 = DSM 9628</name>
    <dbReference type="NCBI Taxonomy" id="1349767"/>
    <lineage>
        <taxon>Bacteria</taxon>
        <taxon>Pseudomonadati</taxon>
        <taxon>Pseudomonadota</taxon>
        <taxon>Betaproteobacteria</taxon>
        <taxon>Burkholderiales</taxon>
        <taxon>Oxalobacteraceae</taxon>
        <taxon>Janthinobacterium</taxon>
    </lineage>
</organism>
<dbReference type="InterPro" id="IPR036374">
    <property type="entry name" value="OxRdtase_Mopterin-bd_sf"/>
</dbReference>
<accession>W0V9K0</accession>
<sequence>MTFHKKIPQPGTLIVPDAESIIRDARKELKKPARRLLGKQVLTLGGLSMLSGCDLSTGQSVNMMLRKMSAFNDQAQALLFNPKQMAPTYPASMITRPFPFNAFYDIDDVPAIDAANYRLRVSGLAHGKRAWTLAELRAMPQQSQITRHICIEGWSAIGRWGGVRFSDFLRHAGADLSAKYVSLHCADNYWTSIDMPSALHTQTLLALTYGGQVLPPQYGFPVKLRIPTKLGYKNPKHIVAIGVTNDYPGGYWENQGYNWFGGS</sequence>
<evidence type="ECO:0000313" key="2">
    <source>
        <dbReference type="EMBL" id="CDG84295.1"/>
    </source>
</evidence>
<gene>
    <name evidence="2" type="ORF">GJA_3680</name>
</gene>
<dbReference type="PATRIC" id="fig|1349767.4.peg.270"/>
<dbReference type="AlphaFoldDB" id="W0V9K0"/>